<organism evidence="2 3">
    <name type="scientific">Candidatus Iainarchaeum sp</name>
    <dbReference type="NCBI Taxonomy" id="3101447"/>
    <lineage>
        <taxon>Archaea</taxon>
        <taxon>Candidatus Iainarchaeota</taxon>
        <taxon>Candidatus Iainarchaeia</taxon>
        <taxon>Candidatus Iainarchaeales</taxon>
        <taxon>Candidatus Iainarchaeaceae</taxon>
        <taxon>Candidatus Iainarchaeum</taxon>
    </lineage>
</organism>
<dbReference type="SUPFAM" id="SSF46785">
    <property type="entry name" value="Winged helix' DNA-binding domain"/>
    <property type="match status" value="1"/>
</dbReference>
<reference evidence="2" key="1">
    <citation type="submission" date="2021-03" db="EMBL/GenBank/DDBJ databases">
        <authorList>
            <person name="Jaffe A."/>
        </authorList>
    </citation>
    <scope>NUCLEOTIDE SEQUENCE</scope>
    <source>
        <strain evidence="2">RIFCSPLOWO2_01_FULL_AR10_48_17</strain>
    </source>
</reference>
<evidence type="ECO:0000313" key="3">
    <source>
        <dbReference type="Proteomes" id="UP000675968"/>
    </source>
</evidence>
<dbReference type="InterPro" id="IPR036390">
    <property type="entry name" value="WH_DNA-bd_sf"/>
</dbReference>
<comment type="caution">
    <text evidence="2">The sequence shown here is derived from an EMBL/GenBank/DDBJ whole genome shotgun (WGS) entry which is preliminary data.</text>
</comment>
<dbReference type="AlphaFoldDB" id="A0A8T4L586"/>
<dbReference type="PANTHER" id="PTHR43252">
    <property type="entry name" value="TRANSCRIPTIONAL REGULATOR YQJI"/>
    <property type="match status" value="1"/>
</dbReference>
<reference evidence="2" key="2">
    <citation type="submission" date="2021-05" db="EMBL/GenBank/DDBJ databases">
        <title>Protein family content uncovers lineage relationships and bacterial pathway maintenance mechanisms in DPANN archaea.</title>
        <authorList>
            <person name="Castelle C.J."/>
            <person name="Meheust R."/>
            <person name="Jaffe A.L."/>
            <person name="Seitz K."/>
            <person name="Gong X."/>
            <person name="Baker B.J."/>
            <person name="Banfield J.F."/>
        </authorList>
    </citation>
    <scope>NUCLEOTIDE SEQUENCE</scope>
    <source>
        <strain evidence="2">RIFCSPLOWO2_01_FULL_AR10_48_17</strain>
    </source>
</reference>
<dbReference type="EMBL" id="JAGVWC010000011">
    <property type="protein sequence ID" value="MBS3062001.1"/>
    <property type="molecule type" value="Genomic_DNA"/>
</dbReference>
<evidence type="ECO:0000313" key="2">
    <source>
        <dbReference type="EMBL" id="MBS3062001.1"/>
    </source>
</evidence>
<dbReference type="InterPro" id="IPR005149">
    <property type="entry name" value="Tscrpt_reg_PadR_N"/>
</dbReference>
<evidence type="ECO:0000259" key="1">
    <source>
        <dbReference type="Pfam" id="PF03551"/>
    </source>
</evidence>
<accession>A0A8T4L586</accession>
<protein>
    <submittedName>
        <fullName evidence="2">PadR family transcriptional regulator</fullName>
    </submittedName>
</protein>
<dbReference type="PANTHER" id="PTHR43252:SF7">
    <property type="entry name" value="TRANSCRIPTIONAL REGULATOR YQJI"/>
    <property type="match status" value="1"/>
</dbReference>
<sequence>MQRLERKLGVELLWVFILALLKKKPSHAYVIRKKIQEEFGFLPGNVSSYVVLYKLESRGFVSTQKQDTKVIYSITLEGKKLLQTAKKHLAQKIGLLD</sequence>
<dbReference type="Proteomes" id="UP000675968">
    <property type="component" value="Unassembled WGS sequence"/>
</dbReference>
<feature type="domain" description="Transcription regulator PadR N-terminal" evidence="1">
    <location>
        <begin position="17"/>
        <end position="83"/>
    </location>
</feature>
<name>A0A8T4L586_9ARCH</name>
<dbReference type="InterPro" id="IPR036388">
    <property type="entry name" value="WH-like_DNA-bd_sf"/>
</dbReference>
<gene>
    <name evidence="2" type="ORF">J4215_05455</name>
</gene>
<dbReference type="Gene3D" id="1.10.10.10">
    <property type="entry name" value="Winged helix-like DNA-binding domain superfamily/Winged helix DNA-binding domain"/>
    <property type="match status" value="1"/>
</dbReference>
<proteinExistence type="predicted"/>
<dbReference type="Pfam" id="PF03551">
    <property type="entry name" value="PadR"/>
    <property type="match status" value="1"/>
</dbReference>